<feature type="domain" description="HTH tetR-type" evidence="3">
    <location>
        <begin position="8"/>
        <end position="68"/>
    </location>
</feature>
<evidence type="ECO:0000256" key="1">
    <source>
        <dbReference type="ARBA" id="ARBA00023125"/>
    </source>
</evidence>
<dbReference type="PROSITE" id="PS50977">
    <property type="entry name" value="HTH_TETR_2"/>
    <property type="match status" value="1"/>
</dbReference>
<evidence type="ECO:0000313" key="4">
    <source>
        <dbReference type="EMBL" id="AHH17682.1"/>
    </source>
</evidence>
<feature type="DNA-binding region" description="H-T-H motif" evidence="2">
    <location>
        <begin position="31"/>
        <end position="50"/>
    </location>
</feature>
<dbReference type="Gene3D" id="1.10.357.10">
    <property type="entry name" value="Tetracycline Repressor, domain 2"/>
    <property type="match status" value="1"/>
</dbReference>
<dbReference type="SUPFAM" id="SSF46689">
    <property type="entry name" value="Homeodomain-like"/>
    <property type="match status" value="1"/>
</dbReference>
<keyword evidence="1 2" id="KW-0238">DNA-binding</keyword>
<dbReference type="InterPro" id="IPR036271">
    <property type="entry name" value="Tet_transcr_reg_TetR-rel_C_sf"/>
</dbReference>
<dbReference type="InterPro" id="IPR001647">
    <property type="entry name" value="HTH_TetR"/>
</dbReference>
<proteinExistence type="predicted"/>
<accession>W5TEL9</accession>
<dbReference type="Proteomes" id="UP000019150">
    <property type="component" value="Chromosome"/>
</dbReference>
<sequence>MPIEVDGSQRRRRIGDAGLRVVRAHGVAGLTVRAVAAELGGSTSLVTNYVRNRGELLALTMDSALRQWDTEAEQVTTSGGLAELAAWAVDWYSDDGPIVTSVLLEVLAGGDPDRLATVRRELDILYGQLRAATHDTDDPDIAADLLYLITRGAMVTSVEDPGRWPLERLTHAATYLVDRMRERPGAE</sequence>
<dbReference type="PATRIC" id="fig|1415166.3.peg.2965"/>
<dbReference type="OrthoDB" id="9816296at2"/>
<dbReference type="STRING" id="1415166.NONO_c28930"/>
<evidence type="ECO:0000313" key="5">
    <source>
        <dbReference type="Proteomes" id="UP000019150"/>
    </source>
</evidence>
<evidence type="ECO:0000259" key="3">
    <source>
        <dbReference type="PROSITE" id="PS50977"/>
    </source>
</evidence>
<evidence type="ECO:0000256" key="2">
    <source>
        <dbReference type="PROSITE-ProRule" id="PRU00335"/>
    </source>
</evidence>
<dbReference type="SUPFAM" id="SSF48498">
    <property type="entry name" value="Tetracyclin repressor-like, C-terminal domain"/>
    <property type="match status" value="1"/>
</dbReference>
<reference evidence="4 5" key="1">
    <citation type="journal article" date="2014" name="Appl. Environ. Microbiol.">
        <title>Insights into the Microbial Degradation of Rubber and Gutta-Percha by Analysis of the Complete Genome of Nocardia nova SH22a.</title>
        <authorList>
            <person name="Luo Q."/>
            <person name="Hiessl S."/>
            <person name="Poehlein A."/>
            <person name="Daniel R."/>
            <person name="Steinbuchel A."/>
        </authorList>
    </citation>
    <scope>NUCLEOTIDE SEQUENCE [LARGE SCALE GENOMIC DNA]</scope>
    <source>
        <strain evidence="4">SH22a</strain>
    </source>
</reference>
<name>W5TEL9_9NOCA</name>
<dbReference type="GO" id="GO:0003677">
    <property type="term" value="F:DNA binding"/>
    <property type="evidence" value="ECO:0007669"/>
    <property type="project" value="UniProtKB-UniRule"/>
</dbReference>
<organism evidence="4 5">
    <name type="scientific">Nocardia nova SH22a</name>
    <dbReference type="NCBI Taxonomy" id="1415166"/>
    <lineage>
        <taxon>Bacteria</taxon>
        <taxon>Bacillati</taxon>
        <taxon>Actinomycetota</taxon>
        <taxon>Actinomycetes</taxon>
        <taxon>Mycobacteriales</taxon>
        <taxon>Nocardiaceae</taxon>
        <taxon>Nocardia</taxon>
    </lineage>
</organism>
<protein>
    <submittedName>
        <fullName evidence="4">Transcriptional regulator TetR family</fullName>
    </submittedName>
</protein>
<dbReference type="HOGENOM" id="CLU_1370142_0_0_11"/>
<dbReference type="RefSeq" id="WP_025349146.1">
    <property type="nucleotide sequence ID" value="NZ_CP006850.1"/>
</dbReference>
<dbReference type="EMBL" id="CP006850">
    <property type="protein sequence ID" value="AHH17682.1"/>
    <property type="molecule type" value="Genomic_DNA"/>
</dbReference>
<dbReference type="eggNOG" id="ENOG5032XRB">
    <property type="taxonomic scope" value="Bacteria"/>
</dbReference>
<dbReference type="InterPro" id="IPR009057">
    <property type="entry name" value="Homeodomain-like_sf"/>
</dbReference>
<gene>
    <name evidence="4" type="ORF">NONO_c28930</name>
</gene>
<dbReference type="KEGG" id="nno:NONO_c28930"/>
<keyword evidence="5" id="KW-1185">Reference proteome</keyword>
<dbReference type="AlphaFoldDB" id="W5TEL9"/>